<dbReference type="Pfam" id="PF11197">
    <property type="entry name" value="DUF2835"/>
    <property type="match status" value="1"/>
</dbReference>
<reference evidence="1 2" key="1">
    <citation type="submission" date="2016-10" db="EMBL/GenBank/DDBJ databases">
        <authorList>
            <person name="de Groot N.N."/>
        </authorList>
    </citation>
    <scope>NUCLEOTIDE SEQUENCE [LARGE SCALE GENOMIC DNA]</scope>
    <source>
        <strain evidence="1 2">DSM 6059</strain>
    </source>
</reference>
<accession>A0A1I1G935</accession>
<dbReference type="AlphaFoldDB" id="A0A1I1G935"/>
<sequence>MKQFLFYLDLNYEQCEQIYTGKVKSVQVTSQLGKKIRIPAHRFRSFITPSGIKEQFKLCLTENNRFISLEKLF</sequence>
<gene>
    <name evidence="1" type="ORF">SAMN02745724_00867</name>
</gene>
<dbReference type="STRING" id="1123010.SAMN02745724_00867"/>
<organism evidence="1 2">
    <name type="scientific">Pseudoalteromonas denitrificans DSM 6059</name>
    <dbReference type="NCBI Taxonomy" id="1123010"/>
    <lineage>
        <taxon>Bacteria</taxon>
        <taxon>Pseudomonadati</taxon>
        <taxon>Pseudomonadota</taxon>
        <taxon>Gammaproteobacteria</taxon>
        <taxon>Alteromonadales</taxon>
        <taxon>Pseudoalteromonadaceae</taxon>
        <taxon>Pseudoalteromonas</taxon>
    </lineage>
</organism>
<dbReference type="InterPro" id="IPR021363">
    <property type="entry name" value="DUF2835"/>
</dbReference>
<dbReference type="EMBL" id="FOLO01000004">
    <property type="protein sequence ID" value="SFC08237.1"/>
    <property type="molecule type" value="Genomic_DNA"/>
</dbReference>
<protein>
    <recommendedName>
        <fullName evidence="3">DUF2835 domain-containing protein</fullName>
    </recommendedName>
</protein>
<dbReference type="OrthoDB" id="5600793at2"/>
<name>A0A1I1G935_9GAMM</name>
<dbReference type="RefSeq" id="WP_091980380.1">
    <property type="nucleotide sequence ID" value="NZ_FOLO01000004.1"/>
</dbReference>
<evidence type="ECO:0008006" key="3">
    <source>
        <dbReference type="Google" id="ProtNLM"/>
    </source>
</evidence>
<evidence type="ECO:0000313" key="2">
    <source>
        <dbReference type="Proteomes" id="UP000198862"/>
    </source>
</evidence>
<evidence type="ECO:0000313" key="1">
    <source>
        <dbReference type="EMBL" id="SFC08237.1"/>
    </source>
</evidence>
<keyword evidence="2" id="KW-1185">Reference proteome</keyword>
<dbReference type="Proteomes" id="UP000198862">
    <property type="component" value="Unassembled WGS sequence"/>
</dbReference>
<proteinExistence type="predicted"/>